<evidence type="ECO:0000313" key="3">
    <source>
        <dbReference type="Proteomes" id="UP000275571"/>
    </source>
</evidence>
<organism evidence="2 3">
    <name type="scientific">Borrelia turcica IST7</name>
    <dbReference type="NCBI Taxonomy" id="1104446"/>
    <lineage>
        <taxon>Bacteria</taxon>
        <taxon>Pseudomonadati</taxon>
        <taxon>Spirochaetota</taxon>
        <taxon>Spirochaetia</taxon>
        <taxon>Spirochaetales</taxon>
        <taxon>Borreliaceae</taxon>
        <taxon>Borrelia</taxon>
    </lineage>
</organism>
<feature type="region of interest" description="Disordered" evidence="1">
    <location>
        <begin position="1"/>
        <end position="20"/>
    </location>
</feature>
<protein>
    <submittedName>
        <fullName evidence="2">Uncharacterized protein</fullName>
    </submittedName>
</protein>
<sequence>MNENKENLSETQNEDATAVKIDTIEHPQVSNIYIGSLMHNVSSILKFANIEHPTINKIVEKSRLIDELVSFTQDIYNTIIADGNKRDINKK</sequence>
<keyword evidence="2" id="KW-0614">Plasmid</keyword>
<evidence type="ECO:0000313" key="2">
    <source>
        <dbReference type="EMBL" id="AYE36977.1"/>
    </source>
</evidence>
<gene>
    <name evidence="2" type="ORF">DB313_05620</name>
</gene>
<accession>A0A386PQL8</accession>
<dbReference type="KEGG" id="btur:DB313_05620"/>
<name>A0A386PQL8_9SPIR</name>
<evidence type="ECO:0000256" key="1">
    <source>
        <dbReference type="SAM" id="MobiDB-lite"/>
    </source>
</evidence>
<dbReference type="AlphaFoldDB" id="A0A386PQL8"/>
<geneLocation type="plasmid" evidence="2 3">
    <name>cp33</name>
</geneLocation>
<proteinExistence type="predicted"/>
<dbReference type="EMBL" id="CP028888">
    <property type="protein sequence ID" value="AYE36977.1"/>
    <property type="molecule type" value="Genomic_DNA"/>
</dbReference>
<dbReference type="RefSeq" id="WP_120104898.1">
    <property type="nucleotide sequence ID" value="NZ_CP028888.1"/>
</dbReference>
<reference evidence="2 3" key="1">
    <citation type="journal article" date="2018" name="Infect. Genet. Evol.">
        <title>Genome-wide analysis of Borrelia turcica and 'Candidatus Borrelia tachyglossi' shows relapsing fever-like genomes with unique genomic links to Lyme disease Borrelia.</title>
        <authorList>
            <person name="Gofton A.W."/>
            <person name="Margos G."/>
            <person name="Fingerle V."/>
            <person name="Hepner S."/>
            <person name="Loh S.M."/>
            <person name="Ryan U."/>
            <person name="Irwin P."/>
            <person name="Oskam C.L."/>
        </authorList>
    </citation>
    <scope>NUCLEOTIDE SEQUENCE [LARGE SCALE GENOMIC DNA]</scope>
    <source>
        <strain evidence="2 3">IST7</strain>
        <plasmid evidence="2">cp33</plasmid>
    </source>
</reference>
<keyword evidence="3" id="KW-1185">Reference proteome</keyword>
<dbReference type="Proteomes" id="UP000275571">
    <property type="component" value="Plasmid cp33"/>
</dbReference>